<dbReference type="AlphaFoldDB" id="A0A2G5EPA3"/>
<dbReference type="Proteomes" id="UP000230069">
    <property type="component" value="Unassembled WGS sequence"/>
</dbReference>
<evidence type="ECO:0000256" key="1">
    <source>
        <dbReference type="SAM" id="MobiDB-lite"/>
    </source>
</evidence>
<feature type="compositionally biased region" description="Basic and acidic residues" evidence="1">
    <location>
        <begin position="322"/>
        <end position="341"/>
    </location>
</feature>
<dbReference type="PANTHER" id="PTHR21561">
    <property type="entry name" value="INO80 COMPLEX SUBUNIT B"/>
    <property type="match status" value="1"/>
</dbReference>
<dbReference type="InterPro" id="IPR007529">
    <property type="entry name" value="Znf_HIT"/>
</dbReference>
<evidence type="ECO:0000313" key="4">
    <source>
        <dbReference type="Proteomes" id="UP000230069"/>
    </source>
</evidence>
<dbReference type="Pfam" id="PF04795">
    <property type="entry name" value="PAPA-1"/>
    <property type="match status" value="1"/>
</dbReference>
<accession>A0A2G5EPA3</accession>
<dbReference type="FunCoup" id="A0A2G5EPA3">
    <property type="interactions" value="1575"/>
</dbReference>
<name>A0A2G5EPA3_AQUCA</name>
<dbReference type="InterPro" id="IPR029523">
    <property type="entry name" value="INO80B/Ies2"/>
</dbReference>
<dbReference type="CDD" id="cd22249">
    <property type="entry name" value="UDM1_RNF168_RNF169-like"/>
    <property type="match status" value="1"/>
</dbReference>
<feature type="compositionally biased region" description="Polar residues" evidence="1">
    <location>
        <begin position="39"/>
        <end position="69"/>
    </location>
</feature>
<dbReference type="STRING" id="218851.A0A2G5EPA3"/>
<dbReference type="Pfam" id="PF04438">
    <property type="entry name" value="zf-HIT"/>
    <property type="match status" value="1"/>
</dbReference>
<keyword evidence="4" id="KW-1185">Reference proteome</keyword>
<reference evidence="3 4" key="1">
    <citation type="submission" date="2017-09" db="EMBL/GenBank/DDBJ databases">
        <title>WGS assembly of Aquilegia coerulea Goldsmith.</title>
        <authorList>
            <person name="Hodges S."/>
            <person name="Kramer E."/>
            <person name="Nordborg M."/>
            <person name="Tomkins J."/>
            <person name="Borevitz J."/>
            <person name="Derieg N."/>
            <person name="Yan J."/>
            <person name="Mihaltcheva S."/>
            <person name="Hayes R.D."/>
            <person name="Rokhsar D."/>
        </authorList>
    </citation>
    <scope>NUCLEOTIDE SEQUENCE [LARGE SCALE GENOMIC DNA]</scope>
    <source>
        <strain evidence="4">cv. Goldsmith</strain>
    </source>
</reference>
<protein>
    <recommendedName>
        <fullName evidence="2">INO80 complex subunit B-like conserved region domain-containing protein</fullName>
    </recommendedName>
</protein>
<evidence type="ECO:0000313" key="3">
    <source>
        <dbReference type="EMBL" id="PIA57584.1"/>
    </source>
</evidence>
<feature type="compositionally biased region" description="Acidic residues" evidence="1">
    <location>
        <begin position="396"/>
        <end position="410"/>
    </location>
</feature>
<sequence length="623" mass="68652">MEGFGGSALDASVRKKRSNTSRRPRSDSQPFTDDRDLSPPSSKPASENLSSKPASENLSKSSDENNGCGHSSRRKEFNLNQFASRSPAVDTVEGESSRRKFRKDDGTNGGFDRFHSNSNSRGGNEHGRGGSDSKRSSEGVLAPANWKSMSKIRESLDLQPKKPESHLGGRKNEESRNTGHSGVVSEVSANENKLRKVKLKVGGVTRTIHAKTSDFGGSSMKSSRPSEVSRPRPKLILQVDNSDDDQSPPPGEASGSQGVPLKDFSRGSISIGKKTDSLRAKTPEESVSGKQTDKFEPTRKSKRVPKPRFLDGTFGDGDQDDEIRYLERFKTPKSSADHGANDEDDEYEGGNKHRRISSVSKSRLVDSGYDDELGFGSSRSGRDGKKKPRSEKISEDTDYMGEEDLVSDVESEIKRKKQKKESLDTLMEGKKEMSLTTRQRALQSGKDTTTGSGGSLIEFPNGLPPAPPRKQKEKLSEVEQQLKKAEAAQRRRMQVEKAARESEAEAIRKILGQDSSRKKREDKLKKRRDEIAQEKAASAMTLPPNTIRWVIGPNGTVVTFPQDIGLPSIFSSKPCSYPPPREKCAGPSCTNTYKYRDSKSKLPLCSLQCYKAVKEQIFPISTC</sequence>
<feature type="compositionally biased region" description="Basic and acidic residues" evidence="1">
    <location>
        <begin position="151"/>
        <end position="177"/>
    </location>
</feature>
<evidence type="ECO:0000259" key="2">
    <source>
        <dbReference type="SMART" id="SM01406"/>
    </source>
</evidence>
<dbReference type="InterPro" id="IPR006880">
    <property type="entry name" value="INO80B_C"/>
</dbReference>
<dbReference type="InParanoid" id="A0A2G5EPA3"/>
<feature type="compositionally biased region" description="Basic and acidic residues" evidence="1">
    <location>
        <begin position="515"/>
        <end position="529"/>
    </location>
</feature>
<feature type="compositionally biased region" description="Basic and acidic residues" evidence="1">
    <location>
        <begin position="123"/>
        <end position="137"/>
    </location>
</feature>
<feature type="compositionally biased region" description="Basic and acidic residues" evidence="1">
    <location>
        <begin position="273"/>
        <end position="284"/>
    </location>
</feature>
<dbReference type="GO" id="GO:0006338">
    <property type="term" value="P:chromatin remodeling"/>
    <property type="evidence" value="ECO:0007669"/>
    <property type="project" value="InterPro"/>
</dbReference>
<dbReference type="SMART" id="SM01406">
    <property type="entry name" value="PAPA-1"/>
    <property type="match status" value="1"/>
</dbReference>
<gene>
    <name evidence="3" type="ORF">AQUCO_00600357v1</name>
</gene>
<dbReference type="OrthoDB" id="2021186at2759"/>
<feature type="compositionally biased region" description="Basic and acidic residues" evidence="1">
    <location>
        <begin position="420"/>
        <end position="433"/>
    </location>
</feature>
<dbReference type="CDD" id="cd23021">
    <property type="entry name" value="zf-HIT_IN80B"/>
    <property type="match status" value="1"/>
</dbReference>
<dbReference type="EMBL" id="KZ305023">
    <property type="protein sequence ID" value="PIA57584.1"/>
    <property type="molecule type" value="Genomic_DNA"/>
</dbReference>
<organism evidence="3 4">
    <name type="scientific">Aquilegia coerulea</name>
    <name type="common">Rocky mountain columbine</name>
    <dbReference type="NCBI Taxonomy" id="218851"/>
    <lineage>
        <taxon>Eukaryota</taxon>
        <taxon>Viridiplantae</taxon>
        <taxon>Streptophyta</taxon>
        <taxon>Embryophyta</taxon>
        <taxon>Tracheophyta</taxon>
        <taxon>Spermatophyta</taxon>
        <taxon>Magnoliopsida</taxon>
        <taxon>Ranunculales</taxon>
        <taxon>Ranunculaceae</taxon>
        <taxon>Thalictroideae</taxon>
        <taxon>Aquilegia</taxon>
    </lineage>
</organism>
<feature type="compositionally biased region" description="Basic and acidic residues" evidence="1">
    <location>
        <begin position="95"/>
        <end position="106"/>
    </location>
</feature>
<feature type="domain" description="INO80 complex subunit B-like conserved region" evidence="2">
    <location>
        <begin position="479"/>
        <end position="564"/>
    </location>
</feature>
<feature type="compositionally biased region" description="Basic and acidic residues" evidence="1">
    <location>
        <begin position="473"/>
        <end position="508"/>
    </location>
</feature>
<proteinExistence type="predicted"/>
<feature type="compositionally biased region" description="Basic residues" evidence="1">
    <location>
        <begin position="14"/>
        <end position="23"/>
    </location>
</feature>
<dbReference type="GO" id="GO:0031011">
    <property type="term" value="C:Ino80 complex"/>
    <property type="evidence" value="ECO:0007669"/>
    <property type="project" value="InterPro"/>
</dbReference>
<feature type="region of interest" description="Disordered" evidence="1">
    <location>
        <begin position="1"/>
        <end position="529"/>
    </location>
</feature>
<dbReference type="PANTHER" id="PTHR21561:SF25">
    <property type="entry name" value="OS03G0811500 PROTEIN"/>
    <property type="match status" value="1"/>
</dbReference>